<gene>
    <name evidence="6" type="ORF">C4S77_04800</name>
</gene>
<dbReference type="InterPro" id="IPR009057">
    <property type="entry name" value="Homeodomain-like_sf"/>
</dbReference>
<evidence type="ECO:0000256" key="3">
    <source>
        <dbReference type="ARBA" id="ARBA00023163"/>
    </source>
</evidence>
<keyword evidence="3" id="KW-0804">Transcription</keyword>
<dbReference type="AlphaFoldDB" id="A0A2S8AEC9"/>
<evidence type="ECO:0000313" key="6">
    <source>
        <dbReference type="EMBL" id="PQL93465.1"/>
    </source>
</evidence>
<proteinExistence type="predicted"/>
<keyword evidence="2 4" id="KW-0238">DNA-binding</keyword>
<dbReference type="OrthoDB" id="9798857at2"/>
<dbReference type="InterPro" id="IPR036271">
    <property type="entry name" value="Tet_transcr_reg_TetR-rel_C_sf"/>
</dbReference>
<dbReference type="Proteomes" id="UP000238042">
    <property type="component" value="Unassembled WGS sequence"/>
</dbReference>
<evidence type="ECO:0000259" key="5">
    <source>
        <dbReference type="PROSITE" id="PS50977"/>
    </source>
</evidence>
<dbReference type="PANTHER" id="PTHR47506">
    <property type="entry name" value="TRANSCRIPTIONAL REGULATORY PROTEIN"/>
    <property type="match status" value="1"/>
</dbReference>
<evidence type="ECO:0000256" key="2">
    <source>
        <dbReference type="ARBA" id="ARBA00023125"/>
    </source>
</evidence>
<keyword evidence="1" id="KW-0805">Transcription regulation</keyword>
<sequence length="197" mass="22959">MKQQEKSESTRQLLIDAAYILFYTNGLQKTSIDNITTKVNLSRGAFYHHFKDKKELILAVIKTKVHSRIYDTMISPLYREGDPVLLLCDTFSKRLKSFTKNEKELGCPLNKFITELNSYKQYNSALMNTINEWEKAIKDILIRAKKEQKINFDTNVSATALFLISAYEGIRTIRKIDENDTKLNEFIEIIIKYIMSL</sequence>
<dbReference type="SUPFAM" id="SSF46689">
    <property type="entry name" value="Homeodomain-like"/>
    <property type="match status" value="1"/>
</dbReference>
<dbReference type="PROSITE" id="PS50977">
    <property type="entry name" value="HTH_TETR_2"/>
    <property type="match status" value="1"/>
</dbReference>
<dbReference type="EMBL" id="PSZM01000034">
    <property type="protein sequence ID" value="PQL93465.1"/>
    <property type="molecule type" value="Genomic_DNA"/>
</dbReference>
<dbReference type="GO" id="GO:0003677">
    <property type="term" value="F:DNA binding"/>
    <property type="evidence" value="ECO:0007669"/>
    <property type="project" value="UniProtKB-UniRule"/>
</dbReference>
<reference evidence="6 7" key="1">
    <citation type="submission" date="2018-02" db="EMBL/GenBank/DDBJ databases">
        <title>Genome sequences of Apibacter spp., gut symbionts of Asian honey bees.</title>
        <authorList>
            <person name="Kwong W.K."/>
            <person name="Steele M.I."/>
            <person name="Moran N.A."/>
        </authorList>
    </citation>
    <scope>NUCLEOTIDE SEQUENCE [LARGE SCALE GENOMIC DNA]</scope>
    <source>
        <strain evidence="7">wkB301</strain>
    </source>
</reference>
<organism evidence="6 7">
    <name type="scientific">Apibacter adventoris</name>
    <dbReference type="NCBI Taxonomy" id="1679466"/>
    <lineage>
        <taxon>Bacteria</taxon>
        <taxon>Pseudomonadati</taxon>
        <taxon>Bacteroidota</taxon>
        <taxon>Flavobacteriia</taxon>
        <taxon>Flavobacteriales</taxon>
        <taxon>Weeksellaceae</taxon>
        <taxon>Apibacter</taxon>
    </lineage>
</organism>
<dbReference type="Gene3D" id="1.10.357.10">
    <property type="entry name" value="Tetracycline Repressor, domain 2"/>
    <property type="match status" value="1"/>
</dbReference>
<dbReference type="PANTHER" id="PTHR47506:SF1">
    <property type="entry name" value="HTH-TYPE TRANSCRIPTIONAL REGULATOR YJDC"/>
    <property type="match status" value="1"/>
</dbReference>
<dbReference type="InterPro" id="IPR001647">
    <property type="entry name" value="HTH_TetR"/>
</dbReference>
<dbReference type="PRINTS" id="PR00455">
    <property type="entry name" value="HTHTETR"/>
</dbReference>
<dbReference type="InterPro" id="IPR011075">
    <property type="entry name" value="TetR_C"/>
</dbReference>
<feature type="DNA-binding region" description="H-T-H motif" evidence="4">
    <location>
        <begin position="31"/>
        <end position="50"/>
    </location>
</feature>
<feature type="domain" description="HTH tetR-type" evidence="5">
    <location>
        <begin position="8"/>
        <end position="68"/>
    </location>
</feature>
<evidence type="ECO:0000256" key="1">
    <source>
        <dbReference type="ARBA" id="ARBA00023015"/>
    </source>
</evidence>
<dbReference type="PROSITE" id="PS01081">
    <property type="entry name" value="HTH_TETR_1"/>
    <property type="match status" value="1"/>
</dbReference>
<evidence type="ECO:0000313" key="7">
    <source>
        <dbReference type="Proteomes" id="UP000238042"/>
    </source>
</evidence>
<dbReference type="Pfam" id="PF16925">
    <property type="entry name" value="TetR_C_13"/>
    <property type="match status" value="1"/>
</dbReference>
<accession>A0A2S8AEC9</accession>
<dbReference type="InterPro" id="IPR023772">
    <property type="entry name" value="DNA-bd_HTH_TetR-type_CS"/>
</dbReference>
<protein>
    <submittedName>
        <fullName evidence="6">TetR/AcrR family transcriptional regulator</fullName>
    </submittedName>
</protein>
<name>A0A2S8AEC9_9FLAO</name>
<evidence type="ECO:0000256" key="4">
    <source>
        <dbReference type="PROSITE-ProRule" id="PRU00335"/>
    </source>
</evidence>
<dbReference type="RefSeq" id="WP_105246466.1">
    <property type="nucleotide sequence ID" value="NZ_PSZM01000034.1"/>
</dbReference>
<dbReference type="SUPFAM" id="SSF48498">
    <property type="entry name" value="Tetracyclin repressor-like, C-terminal domain"/>
    <property type="match status" value="1"/>
</dbReference>
<keyword evidence="7" id="KW-1185">Reference proteome</keyword>
<comment type="caution">
    <text evidence="6">The sequence shown here is derived from an EMBL/GenBank/DDBJ whole genome shotgun (WGS) entry which is preliminary data.</text>
</comment>
<dbReference type="Pfam" id="PF00440">
    <property type="entry name" value="TetR_N"/>
    <property type="match status" value="1"/>
</dbReference>